<dbReference type="PROSITE" id="PS51257">
    <property type="entry name" value="PROKAR_LIPOPROTEIN"/>
    <property type="match status" value="1"/>
</dbReference>
<keyword evidence="3" id="KW-0732">Signal</keyword>
<organism evidence="8 9">
    <name type="scientific">Chitinophaga terrae</name>
    <name type="common">ex Kim and Jung 2007</name>
    <dbReference type="NCBI Taxonomy" id="408074"/>
    <lineage>
        <taxon>Bacteria</taxon>
        <taxon>Pseudomonadati</taxon>
        <taxon>Bacteroidota</taxon>
        <taxon>Chitinophagia</taxon>
        <taxon>Chitinophagales</taxon>
        <taxon>Chitinophagaceae</taxon>
        <taxon>Chitinophaga</taxon>
    </lineage>
</organism>
<evidence type="ECO:0000256" key="2">
    <source>
        <dbReference type="ARBA" id="ARBA00006275"/>
    </source>
</evidence>
<dbReference type="EMBL" id="FNRL01000008">
    <property type="protein sequence ID" value="SEA51251.1"/>
    <property type="molecule type" value="Genomic_DNA"/>
</dbReference>
<comment type="similarity">
    <text evidence="2">Belongs to the SusD family.</text>
</comment>
<dbReference type="InterPro" id="IPR033985">
    <property type="entry name" value="SusD-like_N"/>
</dbReference>
<keyword evidence="5" id="KW-0998">Cell outer membrane</keyword>
<evidence type="ECO:0000259" key="7">
    <source>
        <dbReference type="Pfam" id="PF14322"/>
    </source>
</evidence>
<dbReference type="InterPro" id="IPR012944">
    <property type="entry name" value="SusD_RagB_dom"/>
</dbReference>
<protein>
    <submittedName>
        <fullName evidence="8">SusD family protein</fullName>
    </submittedName>
</protein>
<keyword evidence="9" id="KW-1185">Reference proteome</keyword>
<evidence type="ECO:0000256" key="5">
    <source>
        <dbReference type="ARBA" id="ARBA00023237"/>
    </source>
</evidence>
<accession>A0A1H4BT22</accession>
<evidence type="ECO:0000313" key="8">
    <source>
        <dbReference type="EMBL" id="SEA51251.1"/>
    </source>
</evidence>
<dbReference type="Pfam" id="PF07980">
    <property type="entry name" value="SusD_RagB"/>
    <property type="match status" value="1"/>
</dbReference>
<sequence>MKKIAKNITVFSLSILSLAGCKKDFLEVTPKGKLIAQKTGDYDLILNQSSLHQFMTFSPMVMGDEVTGSPNFLTLGFGASTLADQEAFKWADDIFLPSNTDSEITIMVKQIYIYNKVIKEVMSSTGGTEAQKRSILAEALTGRAWVNFMLVNLYGKPYNAATAGTDLASPLFMNADVTQTTFTRATVQQLYNQVIADLTQAIPLLPENITNRARASKPTAQAILGKVYMFMQKWEEAAPLLNAFIAALPAATIDVGLYDYHKEFAAGGTFLPIDPMYGPSRLMVDLDKEVAYMKSATRMYAAGLDGVILSASAAALFTPGDERLKFYSPQTWLTSETYPNGMLRAWGQSYANLGVTVPDVYLLAAECKARLGKINEAAEDIRNFRLTRVPQDEAPVPSAIAGSKVSLVKYILEERIREQAITGNRWFDMRRLSVDPEYAGTIGATHTIVDIKGNITGTYKLRPERLTMRFPIYVMDNNPGMTNNP</sequence>
<name>A0A1H4BT22_9BACT</name>
<keyword evidence="4" id="KW-0472">Membrane</keyword>
<comment type="subcellular location">
    <subcellularLocation>
        <location evidence="1">Cell outer membrane</location>
    </subcellularLocation>
</comment>
<dbReference type="RefSeq" id="WP_089761626.1">
    <property type="nucleotide sequence ID" value="NZ_BKAT01000011.1"/>
</dbReference>
<dbReference type="OrthoDB" id="697229at2"/>
<feature type="domain" description="RagB/SusD" evidence="6">
    <location>
        <begin position="359"/>
        <end position="485"/>
    </location>
</feature>
<gene>
    <name evidence="8" type="ORF">SAMN05660909_02270</name>
</gene>
<dbReference type="SUPFAM" id="SSF48452">
    <property type="entry name" value="TPR-like"/>
    <property type="match status" value="1"/>
</dbReference>
<dbReference type="Gene3D" id="1.25.40.390">
    <property type="match status" value="2"/>
</dbReference>
<dbReference type="Proteomes" id="UP000199656">
    <property type="component" value="Unassembled WGS sequence"/>
</dbReference>
<dbReference type="AlphaFoldDB" id="A0A1H4BT22"/>
<evidence type="ECO:0000256" key="1">
    <source>
        <dbReference type="ARBA" id="ARBA00004442"/>
    </source>
</evidence>
<dbReference type="Pfam" id="PF14322">
    <property type="entry name" value="SusD-like_3"/>
    <property type="match status" value="1"/>
</dbReference>
<proteinExistence type="inferred from homology"/>
<dbReference type="GO" id="GO:0009279">
    <property type="term" value="C:cell outer membrane"/>
    <property type="evidence" value="ECO:0007669"/>
    <property type="project" value="UniProtKB-SubCell"/>
</dbReference>
<evidence type="ECO:0000256" key="4">
    <source>
        <dbReference type="ARBA" id="ARBA00023136"/>
    </source>
</evidence>
<feature type="domain" description="SusD-like N-terminal" evidence="7">
    <location>
        <begin position="108"/>
        <end position="229"/>
    </location>
</feature>
<evidence type="ECO:0000259" key="6">
    <source>
        <dbReference type="Pfam" id="PF07980"/>
    </source>
</evidence>
<reference evidence="9" key="1">
    <citation type="submission" date="2016-10" db="EMBL/GenBank/DDBJ databases">
        <authorList>
            <person name="Varghese N."/>
            <person name="Submissions S."/>
        </authorList>
    </citation>
    <scope>NUCLEOTIDE SEQUENCE [LARGE SCALE GENOMIC DNA]</scope>
    <source>
        <strain evidence="9">DSM 23920</strain>
    </source>
</reference>
<dbReference type="InterPro" id="IPR011990">
    <property type="entry name" value="TPR-like_helical_dom_sf"/>
</dbReference>
<evidence type="ECO:0000256" key="3">
    <source>
        <dbReference type="ARBA" id="ARBA00022729"/>
    </source>
</evidence>
<evidence type="ECO:0000313" key="9">
    <source>
        <dbReference type="Proteomes" id="UP000199656"/>
    </source>
</evidence>
<dbReference type="STRING" id="408074.SAMN05660909_02270"/>